<keyword evidence="6" id="KW-1185">Reference proteome</keyword>
<dbReference type="EMBL" id="JAUSUR010000001">
    <property type="protein sequence ID" value="MDQ0359869.1"/>
    <property type="molecule type" value="Genomic_DNA"/>
</dbReference>
<comment type="caution">
    <text evidence="5">The sequence shown here is derived from an EMBL/GenBank/DDBJ whole genome shotgun (WGS) entry which is preliminary data.</text>
</comment>
<evidence type="ECO:0000259" key="4">
    <source>
        <dbReference type="PROSITE" id="PS51071"/>
    </source>
</evidence>
<dbReference type="SUPFAM" id="SSF46689">
    <property type="entry name" value="Homeodomain-like"/>
    <property type="match status" value="1"/>
</dbReference>
<evidence type="ECO:0000256" key="3">
    <source>
        <dbReference type="ARBA" id="ARBA00023163"/>
    </source>
</evidence>
<dbReference type="InterPro" id="IPR035472">
    <property type="entry name" value="RpiR-like_SIS"/>
</dbReference>
<evidence type="ECO:0000313" key="6">
    <source>
        <dbReference type="Proteomes" id="UP001230220"/>
    </source>
</evidence>
<gene>
    <name evidence="5" type="ORF">J2S15_000600</name>
</gene>
<reference evidence="5 6" key="1">
    <citation type="submission" date="2023-07" db="EMBL/GenBank/DDBJ databases">
        <title>Genomic Encyclopedia of Type Strains, Phase IV (KMG-IV): sequencing the most valuable type-strain genomes for metagenomic binning, comparative biology and taxonomic classification.</title>
        <authorList>
            <person name="Goeker M."/>
        </authorList>
    </citation>
    <scope>NUCLEOTIDE SEQUENCE [LARGE SCALE GENOMIC DNA]</scope>
    <source>
        <strain evidence="5 6">DSM 16784</strain>
    </source>
</reference>
<dbReference type="Gene3D" id="3.40.50.10490">
    <property type="entry name" value="Glucose-6-phosphate isomerase like protein, domain 1"/>
    <property type="match status" value="1"/>
</dbReference>
<dbReference type="Proteomes" id="UP001230220">
    <property type="component" value="Unassembled WGS sequence"/>
</dbReference>
<dbReference type="RefSeq" id="WP_307405348.1">
    <property type="nucleotide sequence ID" value="NZ_JAUSUR010000001.1"/>
</dbReference>
<evidence type="ECO:0000256" key="2">
    <source>
        <dbReference type="ARBA" id="ARBA00023125"/>
    </source>
</evidence>
<dbReference type="InterPro" id="IPR036388">
    <property type="entry name" value="WH-like_DNA-bd_sf"/>
</dbReference>
<keyword evidence="1" id="KW-0805">Transcription regulation</keyword>
<dbReference type="InterPro" id="IPR009057">
    <property type="entry name" value="Homeodomain-like_sf"/>
</dbReference>
<dbReference type="InterPro" id="IPR046348">
    <property type="entry name" value="SIS_dom_sf"/>
</dbReference>
<proteinExistence type="predicted"/>
<dbReference type="Pfam" id="PF01418">
    <property type="entry name" value="HTH_6"/>
    <property type="match status" value="1"/>
</dbReference>
<dbReference type="PROSITE" id="PS51071">
    <property type="entry name" value="HTH_RPIR"/>
    <property type="match status" value="1"/>
</dbReference>
<dbReference type="PANTHER" id="PTHR30514:SF1">
    <property type="entry name" value="HTH-TYPE TRANSCRIPTIONAL REGULATOR HEXR-RELATED"/>
    <property type="match status" value="1"/>
</dbReference>
<dbReference type="Pfam" id="PF01380">
    <property type="entry name" value="SIS"/>
    <property type="match status" value="1"/>
</dbReference>
<evidence type="ECO:0000313" key="5">
    <source>
        <dbReference type="EMBL" id="MDQ0359869.1"/>
    </source>
</evidence>
<feature type="domain" description="HTH rpiR-type" evidence="4">
    <location>
        <begin position="1"/>
        <end position="77"/>
    </location>
</feature>
<dbReference type="Gene3D" id="1.10.10.10">
    <property type="entry name" value="Winged helix-like DNA-binding domain superfamily/Winged helix DNA-binding domain"/>
    <property type="match status" value="1"/>
</dbReference>
<dbReference type="InterPro" id="IPR047640">
    <property type="entry name" value="RpiR-like"/>
</dbReference>
<dbReference type="PANTHER" id="PTHR30514">
    <property type="entry name" value="GLUCOKINASE"/>
    <property type="match status" value="1"/>
</dbReference>
<protein>
    <submittedName>
        <fullName evidence="5">RpiR family glv operon transcriptional regulator</fullName>
    </submittedName>
</protein>
<keyword evidence="2" id="KW-0238">DNA-binding</keyword>
<organism evidence="5 6">
    <name type="scientific">Breznakia pachnodae</name>
    <dbReference type="NCBI Taxonomy" id="265178"/>
    <lineage>
        <taxon>Bacteria</taxon>
        <taxon>Bacillati</taxon>
        <taxon>Bacillota</taxon>
        <taxon>Erysipelotrichia</taxon>
        <taxon>Erysipelotrichales</taxon>
        <taxon>Erysipelotrichaceae</taxon>
        <taxon>Breznakia</taxon>
    </lineage>
</organism>
<name>A0ABU0DZD0_9FIRM</name>
<dbReference type="InterPro" id="IPR001347">
    <property type="entry name" value="SIS_dom"/>
</dbReference>
<keyword evidence="3" id="KW-0804">Transcription</keyword>
<dbReference type="SUPFAM" id="SSF53697">
    <property type="entry name" value="SIS domain"/>
    <property type="match status" value="1"/>
</dbReference>
<dbReference type="InterPro" id="IPR000281">
    <property type="entry name" value="HTH_RpiR"/>
</dbReference>
<dbReference type="CDD" id="cd05013">
    <property type="entry name" value="SIS_RpiR"/>
    <property type="match status" value="1"/>
</dbReference>
<sequence>MRIYELVNENYKQLNDNDLYIWEYISNHMKECSNLSIEELAKRCNVSRTTILRFSKKLGLKGYSELKVILSMERKVLPTPETRQDLIFDVYRSYMDYLKSVDFTSVLDKLHKAKNLYVHSTGVVQDSVAEELKRSFLMVNKLFFNISSVSEKDAFLDIITPEDLVFIISYSGESQSMIEFARQLKINNISIVSITANKNNSLSHVADECLYVDVGNVDNPLGARFESLVSYYILIDYLSVSYMQYCEDRGEL</sequence>
<accession>A0ABU0DZD0</accession>
<evidence type="ECO:0000256" key="1">
    <source>
        <dbReference type="ARBA" id="ARBA00023015"/>
    </source>
</evidence>